<keyword evidence="2" id="KW-1185">Reference proteome</keyword>
<reference evidence="1 2" key="1">
    <citation type="journal article" date="2021" name="Int. J. Syst. Evol. Microbiol.">
        <title>Amazonocrinis nigriterrae gen. nov., sp. nov., Atlanticothrix silvestris gen. nov., sp. nov. and Dendronalium phyllosphericum gen. nov., sp. nov., nostocacean cyanobacteria from Brazilian environments.</title>
        <authorList>
            <person name="Alvarenga D.O."/>
            <person name="Andreote A.P.D."/>
            <person name="Branco L.H.Z."/>
            <person name="Delbaje E."/>
            <person name="Cruz R.B."/>
            <person name="Varani A.M."/>
            <person name="Fiore M.F."/>
        </authorList>
    </citation>
    <scope>NUCLEOTIDE SEQUENCE [LARGE SCALE GENOMIC DNA]</scope>
    <source>
        <strain evidence="1 2">CENA369</strain>
    </source>
</reference>
<dbReference type="AlphaFoldDB" id="A0A8J7IDW8"/>
<dbReference type="RefSeq" id="WP_339381807.1">
    <property type="nucleotide sequence ID" value="NZ_CAWPUQ010000170.1"/>
</dbReference>
<gene>
    <name evidence="1" type="ORF">I8752_28425</name>
</gene>
<proteinExistence type="predicted"/>
<accession>A0A8J7IDW8</accession>
<dbReference type="EMBL" id="JAECZA010000241">
    <property type="protein sequence ID" value="MBH8576845.1"/>
    <property type="molecule type" value="Genomic_DNA"/>
</dbReference>
<evidence type="ECO:0000313" key="2">
    <source>
        <dbReference type="Proteomes" id="UP000662314"/>
    </source>
</evidence>
<dbReference type="Proteomes" id="UP000662314">
    <property type="component" value="Unassembled WGS sequence"/>
</dbReference>
<name>A0A8J7IDW8_9NOST</name>
<protein>
    <submittedName>
        <fullName evidence="1">Uncharacterized protein</fullName>
    </submittedName>
</protein>
<comment type="caution">
    <text evidence="1">The sequence shown here is derived from an EMBL/GenBank/DDBJ whole genome shotgun (WGS) entry which is preliminary data.</text>
</comment>
<evidence type="ECO:0000313" key="1">
    <source>
        <dbReference type="EMBL" id="MBH8576845.1"/>
    </source>
</evidence>
<sequence length="170" mass="20301">MNSSLEIENFKLNHRDTGVHKIQLTRRNNLTYCGDERYIRGKSKYWSICNENVNYFSETISLINNFSLFLETGRILILYSTKHETPEHVDHSYSDFLQEFIWIRLDNNKRFYVKDFLGVKHFVECSCVWFDSRSLHGTENSIFPSLSIRIDGIFESSFREVIYKYIQTKL</sequence>
<organism evidence="1 2">
    <name type="scientific">Dendronalium phyllosphericum CENA369</name>
    <dbReference type="NCBI Taxonomy" id="1725256"/>
    <lineage>
        <taxon>Bacteria</taxon>
        <taxon>Bacillati</taxon>
        <taxon>Cyanobacteriota</taxon>
        <taxon>Cyanophyceae</taxon>
        <taxon>Nostocales</taxon>
        <taxon>Nostocaceae</taxon>
        <taxon>Dendronalium</taxon>
        <taxon>Dendronalium phyllosphericum</taxon>
    </lineage>
</organism>